<proteinExistence type="predicted"/>
<accession>A0A8D6SZM3</accession>
<sequence>MKKIFIYPPNSLILTDLVERFGHKPLNLNIVIGNLVRNPEIDSPPMNITDEVPKQGLKYAAVEVPSGVRGRMALIGPLIEEAEAAIIMEDAPIAFGCIGCQRTNELTLYLVRRKNIPTLKVKYPTNEEEAEILVNKIANFLKSLEENEEKN</sequence>
<dbReference type="Proteomes" id="UP000679213">
    <property type="component" value="Chromosome I"/>
</dbReference>
<dbReference type="KEGG" id="mesg:MLAUSG7_0699"/>
<reference evidence="1 2" key="1">
    <citation type="submission" date="2020-04" db="EMBL/GenBank/DDBJ databases">
        <authorList>
            <consortium name="Genoscope - CEA"/>
            <person name="William W."/>
        </authorList>
    </citation>
    <scope>NUCLEOTIDE SEQUENCE [LARGE SCALE GENOMIC DNA]</scope>
    <source>
        <strain evidence="1 2">SG7</strain>
    </source>
</reference>
<dbReference type="Pfam" id="PF09885">
    <property type="entry name" value="DUF2112"/>
    <property type="match status" value="1"/>
</dbReference>
<organism evidence="1 2">
    <name type="scientific">Methanocaldococcus lauensis</name>
    <dbReference type="NCBI Taxonomy" id="2546128"/>
    <lineage>
        <taxon>Archaea</taxon>
        <taxon>Methanobacteriati</taxon>
        <taxon>Methanobacteriota</taxon>
        <taxon>Methanomada group</taxon>
        <taxon>Methanococci</taxon>
        <taxon>Methanococcales</taxon>
        <taxon>Methanocaldococcaceae</taxon>
        <taxon>Methanocaldococcus</taxon>
    </lineage>
</organism>
<protein>
    <submittedName>
        <fullName evidence="1">Methanogenesis marker protein 5</fullName>
    </submittedName>
</protein>
<dbReference type="PIRSF" id="PIRSF018781">
    <property type="entry name" value="UCP018781"/>
    <property type="match status" value="1"/>
</dbReference>
<gene>
    <name evidence="1" type="ORF">MLAUSG7_0699</name>
</gene>
<dbReference type="GeneID" id="65883505"/>
<dbReference type="NCBIfam" id="TIGR03271">
    <property type="entry name" value="methan_mark_5"/>
    <property type="match status" value="1"/>
</dbReference>
<dbReference type="RefSeq" id="WP_214400553.1">
    <property type="nucleotide sequence ID" value="NZ_LR792632.1"/>
</dbReference>
<keyword evidence="2" id="KW-1185">Reference proteome</keyword>
<dbReference type="EMBL" id="LR792632">
    <property type="protein sequence ID" value="CAB3288384.1"/>
    <property type="molecule type" value="Genomic_DNA"/>
</dbReference>
<name>A0A8D6SZM3_9EURY</name>
<dbReference type="InterPro" id="IPR012356">
    <property type="entry name" value="Methan_mark_5"/>
</dbReference>
<evidence type="ECO:0000313" key="2">
    <source>
        <dbReference type="Proteomes" id="UP000679213"/>
    </source>
</evidence>
<dbReference type="AlphaFoldDB" id="A0A8D6SZM3"/>
<evidence type="ECO:0000313" key="1">
    <source>
        <dbReference type="EMBL" id="CAB3288384.1"/>
    </source>
</evidence>